<sequence length="117" mass="13359">MEILNQWLKETRERVGAAVTAYSNHQVNKNYQFLFISWLGNFWSSNNPDPLKSEARWLNMNRHMDAVRAFINRDSVSGVAENPYLFCGDGSAQHYDCNSAVEGPDDQPIKGRENPPI</sequence>
<comment type="caution">
    <text evidence="2">The sequence shown here is derived from an EMBL/GenBank/DDBJ whole genome shotgun (WGS) entry which is preliminary data.</text>
</comment>
<protein>
    <submittedName>
        <fullName evidence="2">Uncharacterized protein</fullName>
    </submittedName>
</protein>
<feature type="region of interest" description="Disordered" evidence="1">
    <location>
        <begin position="97"/>
        <end position="117"/>
    </location>
</feature>
<evidence type="ECO:0000256" key="1">
    <source>
        <dbReference type="SAM" id="MobiDB-lite"/>
    </source>
</evidence>
<evidence type="ECO:0000313" key="2">
    <source>
        <dbReference type="EMBL" id="KAA8651675.1"/>
    </source>
</evidence>
<dbReference type="GeneID" id="54323273"/>
<dbReference type="AlphaFoldDB" id="A0A5M9MX53"/>
<reference evidence="2 3" key="1">
    <citation type="submission" date="2019-08" db="EMBL/GenBank/DDBJ databases">
        <title>The genome sequence of a newly discovered highly antifungal drug resistant Aspergillus species, Aspergillus tanneri NIH 1004.</title>
        <authorList>
            <person name="Mounaud S."/>
            <person name="Singh I."/>
            <person name="Joardar V."/>
            <person name="Pakala S."/>
            <person name="Pakala S."/>
            <person name="Venepally P."/>
            <person name="Chung J.K."/>
            <person name="Losada L."/>
            <person name="Nierman W.C."/>
        </authorList>
    </citation>
    <scope>NUCLEOTIDE SEQUENCE [LARGE SCALE GENOMIC DNA]</scope>
    <source>
        <strain evidence="2 3">NIH1004</strain>
    </source>
</reference>
<feature type="compositionally biased region" description="Basic and acidic residues" evidence="1">
    <location>
        <begin position="107"/>
        <end position="117"/>
    </location>
</feature>
<gene>
    <name evidence="2" type="ORF">ATNIH1004_000571</name>
</gene>
<name>A0A5M9MX53_9EURO</name>
<evidence type="ECO:0000313" key="3">
    <source>
        <dbReference type="Proteomes" id="UP000324241"/>
    </source>
</evidence>
<organism evidence="2 3">
    <name type="scientific">Aspergillus tanneri</name>
    <dbReference type="NCBI Taxonomy" id="1220188"/>
    <lineage>
        <taxon>Eukaryota</taxon>
        <taxon>Fungi</taxon>
        <taxon>Dikarya</taxon>
        <taxon>Ascomycota</taxon>
        <taxon>Pezizomycotina</taxon>
        <taxon>Eurotiomycetes</taxon>
        <taxon>Eurotiomycetidae</taxon>
        <taxon>Eurotiales</taxon>
        <taxon>Aspergillaceae</taxon>
        <taxon>Aspergillus</taxon>
        <taxon>Aspergillus subgen. Circumdati</taxon>
    </lineage>
</organism>
<dbReference type="RefSeq" id="XP_033431036.1">
    <property type="nucleotide sequence ID" value="XM_033565279.1"/>
</dbReference>
<proteinExistence type="predicted"/>
<dbReference type="EMBL" id="QUQM01000002">
    <property type="protein sequence ID" value="KAA8651675.1"/>
    <property type="molecule type" value="Genomic_DNA"/>
</dbReference>
<dbReference type="Proteomes" id="UP000324241">
    <property type="component" value="Unassembled WGS sequence"/>
</dbReference>
<accession>A0A5M9MX53</accession>